<dbReference type="EMBL" id="AHKC01012528">
    <property type="protein sequence ID" value="EKF29946.1"/>
    <property type="molecule type" value="Genomic_DNA"/>
</dbReference>
<evidence type="ECO:0000256" key="1">
    <source>
        <dbReference type="SAM" id="MobiDB-lite"/>
    </source>
</evidence>
<dbReference type="Proteomes" id="UP000007350">
    <property type="component" value="Unassembled WGS sequence"/>
</dbReference>
<evidence type="ECO:0000313" key="3">
    <source>
        <dbReference type="Proteomes" id="UP000007350"/>
    </source>
</evidence>
<proteinExistence type="predicted"/>
<name>K2N5L2_TRYCR</name>
<sequence>MLRRGRVFLVTAASNKPETTNSPVVAPGVVRSLYRMLLREVVRLDKSAVSKTLFPLTKELQSITKSHGPLYVPNGVKYLDVLREVFRDVNSPANINLAFDTLTRIRAHNEKVTARVSLFMKDHVPLLSTMQASQPKTGAYRAEPAACIVQNGPKYAPLGGSVFSVPTKVVLRQTRTVDLAEGVALVAHPLSSTHVDRRVLLITERNPHVTTAVVLDMLFTYPLSRGNPMFPEVFWGHEVHDGGFSQIGFTMPPTAQVIILHTTEPPTEPESPQYLAWLKWKERKPKTQAGDTPSEHHSLLCKPLIRGGVLEDGTVEPTLYLSKVESLPYLAQLVPGKPRSSLRVYWGSMRWPTQQLEAEVANGHWIPVKLSPLFFGPFPLVPESVKVVERFPTKEEMEEARMMRERRYGVDVSLPQAFPPDQILRRRECLWDQIMYCLGGEFSALVGCVNPFSGTARGVLPLEVAGPSVMSEALPAEDADAIVHEEDDMEEAEEEVEEEEEEHDVGKDIHDIGLSGMAKEETTTLREKEGGDAASSVPEKPPECGSEDEKKKK</sequence>
<gene>
    <name evidence="2" type="ORF">MOQ_006250</name>
</gene>
<reference evidence="2 3" key="1">
    <citation type="journal article" date="2012" name="BMC Genomics">
        <title>Comparative genomic analysis of human infective Trypanosoma cruzi lineages with the bat-restricted subspecies T. cruzi marinkellei.</title>
        <authorList>
            <person name="Franzen O."/>
            <person name="Talavera-Lopez C."/>
            <person name="Ochaya S."/>
            <person name="Butler C.E."/>
            <person name="Messenger L.A."/>
            <person name="Lewis M.D."/>
            <person name="Llewellyn M.S."/>
            <person name="Marinkelle C.J."/>
            <person name="Tyler K.M."/>
            <person name="Miles M.A."/>
            <person name="Andersson B."/>
        </authorList>
    </citation>
    <scope>NUCLEOTIDE SEQUENCE [LARGE SCALE GENOMIC DNA]</scope>
    <source>
        <strain evidence="2 3">B7</strain>
    </source>
</reference>
<feature type="compositionally biased region" description="Basic and acidic residues" evidence="1">
    <location>
        <begin position="518"/>
        <end position="531"/>
    </location>
</feature>
<keyword evidence="3" id="KW-1185">Reference proteome</keyword>
<protein>
    <submittedName>
        <fullName evidence="2">Uncharacterized protein</fullName>
    </submittedName>
</protein>
<dbReference type="AlphaFoldDB" id="K2N5L2"/>
<feature type="region of interest" description="Disordered" evidence="1">
    <location>
        <begin position="486"/>
        <end position="553"/>
    </location>
</feature>
<dbReference type="SUPFAM" id="SSF143456">
    <property type="entry name" value="VC0467-like"/>
    <property type="match status" value="1"/>
</dbReference>
<comment type="caution">
    <text evidence="2">The sequence shown here is derived from an EMBL/GenBank/DDBJ whole genome shotgun (WGS) entry which is preliminary data.</text>
</comment>
<feature type="compositionally biased region" description="Acidic residues" evidence="1">
    <location>
        <begin position="486"/>
        <end position="503"/>
    </location>
</feature>
<dbReference type="OrthoDB" id="271472at2759"/>
<organism evidence="2 3">
    <name type="scientific">Trypanosoma cruzi marinkellei</name>
    <dbReference type="NCBI Taxonomy" id="85056"/>
    <lineage>
        <taxon>Eukaryota</taxon>
        <taxon>Discoba</taxon>
        <taxon>Euglenozoa</taxon>
        <taxon>Kinetoplastea</taxon>
        <taxon>Metakinetoplastina</taxon>
        <taxon>Trypanosomatida</taxon>
        <taxon>Trypanosomatidae</taxon>
        <taxon>Trypanosoma</taxon>
        <taxon>Schizotrypanum</taxon>
    </lineage>
</organism>
<accession>K2N5L2</accession>
<dbReference type="Gene3D" id="3.40.1740.10">
    <property type="entry name" value="VC0467-like"/>
    <property type="match status" value="1"/>
</dbReference>
<evidence type="ECO:0000313" key="2">
    <source>
        <dbReference type="EMBL" id="EKF29946.1"/>
    </source>
</evidence>